<name>A0A328P6I0_9GAMM</name>
<comment type="caution">
    <text evidence="3">The sequence shown here is derived from an EMBL/GenBank/DDBJ whole genome shotgun (WGS) entry which is preliminary data.</text>
</comment>
<evidence type="ECO:0000313" key="4">
    <source>
        <dbReference type="Proteomes" id="UP000248926"/>
    </source>
</evidence>
<feature type="compositionally biased region" description="Polar residues" evidence="1">
    <location>
        <begin position="66"/>
        <end position="79"/>
    </location>
</feature>
<protein>
    <recommendedName>
        <fullName evidence="2">BON domain-containing protein</fullName>
    </recommendedName>
</protein>
<dbReference type="Gene3D" id="3.30.1340.30">
    <property type="match status" value="1"/>
</dbReference>
<evidence type="ECO:0000256" key="1">
    <source>
        <dbReference type="SAM" id="MobiDB-lite"/>
    </source>
</evidence>
<keyword evidence="4" id="KW-1185">Reference proteome</keyword>
<dbReference type="Proteomes" id="UP000248926">
    <property type="component" value="Unassembled WGS sequence"/>
</dbReference>
<accession>A0A328P6I0</accession>
<organism evidence="3 4">
    <name type="scientific">Dyella jiangningensis</name>
    <dbReference type="NCBI Taxonomy" id="1379159"/>
    <lineage>
        <taxon>Bacteria</taxon>
        <taxon>Pseudomonadati</taxon>
        <taxon>Pseudomonadota</taxon>
        <taxon>Gammaproteobacteria</taxon>
        <taxon>Lysobacterales</taxon>
        <taxon>Rhodanobacteraceae</taxon>
        <taxon>Dyella</taxon>
    </lineage>
</organism>
<dbReference type="EMBL" id="NFZS01000002">
    <property type="protein sequence ID" value="RAO76352.1"/>
    <property type="molecule type" value="Genomic_DNA"/>
</dbReference>
<proteinExistence type="predicted"/>
<evidence type="ECO:0000259" key="2">
    <source>
        <dbReference type="PROSITE" id="PS50914"/>
    </source>
</evidence>
<sequence length="169" mass="17886">MACMRKSGASTKACRDIHRHWTHGLRQPKSISPTGPSTMKAPKYTGLLLSALLSIYAVQGLAYQAAPSSTGRPPNNSKTNQRDAHGANPTAQSQSNDKADVELAAHVRKAIVGEHSLSTTAHNVKVIASGGVVTLRGVVRNAEEKSRVETIASGTSGVSRVDNQLDVEH</sequence>
<feature type="domain" description="BON" evidence="2">
    <location>
        <begin position="99"/>
        <end position="169"/>
    </location>
</feature>
<dbReference type="InterPro" id="IPR051686">
    <property type="entry name" value="Lipoprotein_DolP"/>
</dbReference>
<dbReference type="InterPro" id="IPR007055">
    <property type="entry name" value="BON_dom"/>
</dbReference>
<evidence type="ECO:0000313" key="3">
    <source>
        <dbReference type="EMBL" id="RAO76352.1"/>
    </source>
</evidence>
<reference evidence="3 4" key="1">
    <citation type="journal article" date="2018" name="Genet. Mol. Biol.">
        <title>The genome sequence of Dyella jiangningensis FCAV SCS01 from a lignocellulose-decomposing microbial consortium metagenome reveals potential for biotechnological applications.</title>
        <authorList>
            <person name="Desiderato J.G."/>
            <person name="Alvarenga D.O."/>
            <person name="Constancio M.T.L."/>
            <person name="Alves L.M.C."/>
            <person name="Varani A.M."/>
        </authorList>
    </citation>
    <scope>NUCLEOTIDE SEQUENCE [LARGE SCALE GENOMIC DNA]</scope>
    <source>
        <strain evidence="3 4">FCAV SCS01</strain>
    </source>
</reference>
<feature type="region of interest" description="Disordered" evidence="1">
    <location>
        <begin position="66"/>
        <end position="99"/>
    </location>
</feature>
<gene>
    <name evidence="3" type="ORF">CA260_10840</name>
</gene>
<dbReference type="AlphaFoldDB" id="A0A328P6I0"/>
<dbReference type="PANTHER" id="PTHR34606">
    <property type="entry name" value="BON DOMAIN-CONTAINING PROTEIN"/>
    <property type="match status" value="1"/>
</dbReference>
<dbReference type="PROSITE" id="PS50914">
    <property type="entry name" value="BON"/>
    <property type="match status" value="1"/>
</dbReference>
<dbReference type="OrthoDB" id="5957063at2"/>
<dbReference type="Pfam" id="PF04972">
    <property type="entry name" value="BON"/>
    <property type="match status" value="1"/>
</dbReference>
<dbReference type="PANTHER" id="PTHR34606:SF15">
    <property type="entry name" value="BON DOMAIN-CONTAINING PROTEIN"/>
    <property type="match status" value="1"/>
</dbReference>